<dbReference type="Pfam" id="PF06764">
    <property type="entry name" value="DUF1223"/>
    <property type="match status" value="1"/>
</dbReference>
<dbReference type="SUPFAM" id="SSF52833">
    <property type="entry name" value="Thioredoxin-like"/>
    <property type="match status" value="1"/>
</dbReference>
<feature type="chain" id="PRO_5020371683" evidence="1">
    <location>
        <begin position="21"/>
        <end position="234"/>
    </location>
</feature>
<proteinExistence type="predicted"/>
<evidence type="ECO:0000313" key="2">
    <source>
        <dbReference type="EMBL" id="THD84393.1"/>
    </source>
</evidence>
<protein>
    <submittedName>
        <fullName evidence="2">DUF1223 domain-containing protein</fullName>
    </submittedName>
</protein>
<comment type="caution">
    <text evidence="2">The sequence shown here is derived from an EMBL/GenBank/DDBJ whole genome shotgun (WGS) entry which is preliminary data.</text>
</comment>
<gene>
    <name evidence="2" type="ORF">E7811_01170</name>
</gene>
<dbReference type="PANTHER" id="PTHR36057:SF1">
    <property type="entry name" value="LIPOPROTEIN LIPID ATTACHMENT SITE-LIKE PROTEIN, PUTATIVE (DUF1223)-RELATED"/>
    <property type="match status" value="1"/>
</dbReference>
<dbReference type="Proteomes" id="UP000309450">
    <property type="component" value="Unassembled WGS sequence"/>
</dbReference>
<sequence>MRHIVKAACGLWLVFASAVAAQNSEPVVVVELYTSQGCSSCPPADELLAELATHDRVAPLALHVDYWDYLGWKDEFAHASFTERQKAYARAVGNRMIYTPQMIVGGLHRVEGNKPGDVVAAVGEHLAATSPVTLELKRAGETVRIAASSAAPLGQPLRVQLVRYMPEKTVEIRGGENAGRVVTYRNIVTDWQSLGEWPGDAPLAMEAAVAGALPVIVILQRPGPAEIVAAARLD</sequence>
<evidence type="ECO:0000256" key="1">
    <source>
        <dbReference type="SAM" id="SignalP"/>
    </source>
</evidence>
<organism evidence="2 3">
    <name type="scientific">Aliigemmobacter aestuarii</name>
    <dbReference type="NCBI Taxonomy" id="1445661"/>
    <lineage>
        <taxon>Bacteria</taxon>
        <taxon>Pseudomonadati</taxon>
        <taxon>Pseudomonadota</taxon>
        <taxon>Alphaproteobacteria</taxon>
        <taxon>Rhodobacterales</taxon>
        <taxon>Paracoccaceae</taxon>
        <taxon>Aliigemmobacter</taxon>
    </lineage>
</organism>
<feature type="signal peptide" evidence="1">
    <location>
        <begin position="1"/>
        <end position="20"/>
    </location>
</feature>
<dbReference type="AlphaFoldDB" id="A0A4S3MQU9"/>
<dbReference type="PANTHER" id="PTHR36057">
    <property type="match status" value="1"/>
</dbReference>
<dbReference type="InterPro" id="IPR036249">
    <property type="entry name" value="Thioredoxin-like_sf"/>
</dbReference>
<dbReference type="EMBL" id="SSND01000001">
    <property type="protein sequence ID" value="THD84393.1"/>
    <property type="molecule type" value="Genomic_DNA"/>
</dbReference>
<accession>A0A4S3MQU9</accession>
<name>A0A4S3MQU9_9RHOB</name>
<dbReference type="InterPro" id="IPR010634">
    <property type="entry name" value="DUF1223"/>
</dbReference>
<dbReference type="OrthoDB" id="9808254at2"/>
<keyword evidence="3" id="KW-1185">Reference proteome</keyword>
<reference evidence="2 3" key="1">
    <citation type="submission" date="2019-04" db="EMBL/GenBank/DDBJ databases">
        <title>Draft genome sequence of Gemmobacter aestuarii sp. nov.</title>
        <authorList>
            <person name="Hameed A."/>
            <person name="Lin S.-Y."/>
            <person name="Shahina M."/>
            <person name="Lai W.-A."/>
            <person name="Young C.-C."/>
        </authorList>
    </citation>
    <scope>NUCLEOTIDE SEQUENCE [LARGE SCALE GENOMIC DNA]</scope>
    <source>
        <strain evidence="2 3">CC-PW-75</strain>
    </source>
</reference>
<evidence type="ECO:0000313" key="3">
    <source>
        <dbReference type="Proteomes" id="UP000309450"/>
    </source>
</evidence>
<dbReference type="RefSeq" id="WP_136392774.1">
    <property type="nucleotide sequence ID" value="NZ_SSND01000001.1"/>
</dbReference>
<keyword evidence="1" id="KW-0732">Signal</keyword>